<comment type="catalytic activity">
    <reaction evidence="4">
        <text>a (3S)-3-hydroxyacyl-CoA = a (2E)-enoyl-CoA + H2O</text>
        <dbReference type="Rhea" id="RHEA:16105"/>
        <dbReference type="ChEBI" id="CHEBI:15377"/>
        <dbReference type="ChEBI" id="CHEBI:57318"/>
        <dbReference type="ChEBI" id="CHEBI:58856"/>
        <dbReference type="EC" id="4.2.1.17"/>
    </reaction>
</comment>
<evidence type="ECO:0000313" key="8">
    <source>
        <dbReference type="Proteomes" id="UP000501705"/>
    </source>
</evidence>
<protein>
    <submittedName>
        <fullName evidence="7">Enoyl-CoA hydratase/isomerase family protein</fullName>
    </submittedName>
</protein>
<dbReference type="InterPro" id="IPR001753">
    <property type="entry name" value="Enoyl-CoA_hydra/iso"/>
</dbReference>
<dbReference type="GO" id="GO:0006635">
    <property type="term" value="P:fatty acid beta-oxidation"/>
    <property type="evidence" value="ECO:0007669"/>
    <property type="project" value="TreeGrafter"/>
</dbReference>
<evidence type="ECO:0000256" key="5">
    <source>
        <dbReference type="ARBA" id="ARBA00023717"/>
    </source>
</evidence>
<evidence type="ECO:0000313" key="7">
    <source>
        <dbReference type="EMBL" id="QIS02605.1"/>
    </source>
</evidence>
<dbReference type="PANTHER" id="PTHR11941:SF54">
    <property type="entry name" value="ENOYL-COA HYDRATASE, MITOCHONDRIAL"/>
    <property type="match status" value="1"/>
</dbReference>
<dbReference type="Proteomes" id="UP000501705">
    <property type="component" value="Chromosome"/>
</dbReference>
<evidence type="ECO:0000256" key="3">
    <source>
        <dbReference type="ARBA" id="ARBA00022832"/>
    </source>
</evidence>
<dbReference type="RefSeq" id="WP_167461689.1">
    <property type="nucleotide sequence ID" value="NZ_CP046171.1"/>
</dbReference>
<comment type="similarity">
    <text evidence="2 6">Belongs to the enoyl-CoA hydratase/isomerase family.</text>
</comment>
<evidence type="ECO:0000256" key="1">
    <source>
        <dbReference type="ARBA" id="ARBA00002994"/>
    </source>
</evidence>
<name>A0A6G9XNW3_NOCBR</name>
<dbReference type="InterPro" id="IPR018376">
    <property type="entry name" value="Enoyl-CoA_hyd/isom_CS"/>
</dbReference>
<evidence type="ECO:0000256" key="4">
    <source>
        <dbReference type="ARBA" id="ARBA00023709"/>
    </source>
</evidence>
<dbReference type="GO" id="GO:0004300">
    <property type="term" value="F:enoyl-CoA hydratase activity"/>
    <property type="evidence" value="ECO:0007669"/>
    <property type="project" value="UniProtKB-EC"/>
</dbReference>
<evidence type="ECO:0000256" key="6">
    <source>
        <dbReference type="RuleBase" id="RU003707"/>
    </source>
</evidence>
<comment type="catalytic activity">
    <reaction evidence="5">
        <text>a 4-saturated-(3S)-3-hydroxyacyl-CoA = a (3E)-enoyl-CoA + H2O</text>
        <dbReference type="Rhea" id="RHEA:20724"/>
        <dbReference type="ChEBI" id="CHEBI:15377"/>
        <dbReference type="ChEBI" id="CHEBI:58521"/>
        <dbReference type="ChEBI" id="CHEBI:137480"/>
        <dbReference type="EC" id="4.2.1.17"/>
    </reaction>
</comment>
<keyword evidence="7" id="KW-0413">Isomerase</keyword>
<comment type="function">
    <text evidence="1">Could possibly oxidize fatty acids using specific components.</text>
</comment>
<accession>A0A6G9XNW3</accession>
<dbReference type="Gene3D" id="3.90.226.10">
    <property type="entry name" value="2-enoyl-CoA Hydratase, Chain A, domain 1"/>
    <property type="match status" value="1"/>
</dbReference>
<organism evidence="7 8">
    <name type="scientific">Nocardia brasiliensis</name>
    <dbReference type="NCBI Taxonomy" id="37326"/>
    <lineage>
        <taxon>Bacteria</taxon>
        <taxon>Bacillati</taxon>
        <taxon>Actinomycetota</taxon>
        <taxon>Actinomycetes</taxon>
        <taxon>Mycobacteriales</taxon>
        <taxon>Nocardiaceae</taxon>
        <taxon>Nocardia</taxon>
    </lineage>
</organism>
<dbReference type="EMBL" id="CP046171">
    <property type="protein sequence ID" value="QIS02605.1"/>
    <property type="molecule type" value="Genomic_DNA"/>
</dbReference>
<dbReference type="PANTHER" id="PTHR11941">
    <property type="entry name" value="ENOYL-COA HYDRATASE-RELATED"/>
    <property type="match status" value="1"/>
</dbReference>
<dbReference type="GO" id="GO:0016853">
    <property type="term" value="F:isomerase activity"/>
    <property type="evidence" value="ECO:0007669"/>
    <property type="project" value="UniProtKB-KW"/>
</dbReference>
<dbReference type="SUPFAM" id="SSF52096">
    <property type="entry name" value="ClpP/crotonase"/>
    <property type="match status" value="1"/>
</dbReference>
<evidence type="ECO:0000256" key="2">
    <source>
        <dbReference type="ARBA" id="ARBA00005254"/>
    </source>
</evidence>
<dbReference type="Pfam" id="PF00378">
    <property type="entry name" value="ECH_1"/>
    <property type="match status" value="2"/>
</dbReference>
<dbReference type="AlphaFoldDB" id="A0A6G9XNW3"/>
<dbReference type="InterPro" id="IPR029045">
    <property type="entry name" value="ClpP/crotonase-like_dom_sf"/>
</dbReference>
<reference evidence="7 8" key="1">
    <citation type="journal article" date="2019" name="ACS Chem. Biol.">
        <title>Identification and Mobilization of a Cryptic Antibiotic Biosynthesis Gene Locus from a Human-Pathogenic Nocardia Isolate.</title>
        <authorList>
            <person name="Herisse M."/>
            <person name="Ishida K."/>
            <person name="Porter J.L."/>
            <person name="Howden B."/>
            <person name="Hertweck C."/>
            <person name="Stinear T.P."/>
            <person name="Pidot S.J."/>
        </authorList>
    </citation>
    <scope>NUCLEOTIDE SEQUENCE [LARGE SCALE GENOMIC DNA]</scope>
    <source>
        <strain evidence="7 8">AUSMDU00024985</strain>
    </source>
</reference>
<gene>
    <name evidence="7" type="ORF">F5X71_09995</name>
</gene>
<sequence length="325" mass="34266">MSLIRTARDGAVLTVWLDNPPYNFLTGEIMAELAALLTELDSDAEIRAVVLTSAVEGVFVSHYDVAEILAGAEAAPVTLTQRTASAALHASRAADRIPGGQAVLARAGAGGVADLRQYHEVCRRMRDSDKVFLAALNGRTLGGGCELALSCDLRLMADGPFEIGQPEILVGIIPGGGGTQMLTRVLGAGRAMELCLEGAPITPARALEIGLVHRLVEPSGLLAEAQASAARLARRAPVAVGALKRAIYEGGSQPLEKGLHCERAGFLEASSTPAAKHAMQVYLDEIREVTAGGRDLASFVAERLPRWIEGSVVDFTNSVVKQQDR</sequence>
<keyword evidence="3" id="KW-0276">Fatty acid metabolism</keyword>
<keyword evidence="3" id="KW-0443">Lipid metabolism</keyword>
<dbReference type="CDD" id="cd06558">
    <property type="entry name" value="crotonase-like"/>
    <property type="match status" value="1"/>
</dbReference>
<proteinExistence type="inferred from homology"/>
<dbReference type="PROSITE" id="PS00166">
    <property type="entry name" value="ENOYL_COA_HYDRATASE"/>
    <property type="match status" value="1"/>
</dbReference>